<reference evidence="10 11" key="1">
    <citation type="submission" date="2020-08" db="EMBL/GenBank/DDBJ databases">
        <title>Genomic Encyclopedia of Type Strains, Phase IV (KMG-IV): sequencing the most valuable type-strain genomes for metagenomic binning, comparative biology and taxonomic classification.</title>
        <authorList>
            <person name="Goeker M."/>
        </authorList>
    </citation>
    <scope>NUCLEOTIDE SEQUENCE [LARGE SCALE GENOMIC DNA]</scope>
    <source>
        <strain evidence="10 11">DSM 25335</strain>
    </source>
</reference>
<dbReference type="Pfam" id="PF19353">
    <property type="entry name" value="DUF5930"/>
    <property type="match status" value="1"/>
</dbReference>
<dbReference type="EMBL" id="JACHFZ010000001">
    <property type="protein sequence ID" value="MBB5290820.1"/>
    <property type="molecule type" value="Genomic_DNA"/>
</dbReference>
<keyword evidence="5" id="KW-0862">Zinc</keyword>
<dbReference type="InterPro" id="IPR045974">
    <property type="entry name" value="DUF5930"/>
</dbReference>
<keyword evidence="7" id="KW-0812">Transmembrane</keyword>
<dbReference type="RefSeq" id="WP_183251708.1">
    <property type="nucleotide sequence ID" value="NZ_BAAAFF010000004.1"/>
</dbReference>
<proteinExistence type="predicted"/>
<feature type="domain" description="DUF5930" evidence="9">
    <location>
        <begin position="7"/>
        <end position="142"/>
    </location>
</feature>
<dbReference type="Proteomes" id="UP000566663">
    <property type="component" value="Unassembled WGS sequence"/>
</dbReference>
<accession>A0A7W8MFE8</accession>
<dbReference type="InterPro" id="IPR050570">
    <property type="entry name" value="Cell_wall_metabolism_enzyme"/>
</dbReference>
<evidence type="ECO:0000256" key="5">
    <source>
        <dbReference type="ARBA" id="ARBA00022833"/>
    </source>
</evidence>
<protein>
    <submittedName>
        <fullName evidence="10">Murein DD-endopeptidase MepM/ murein hydrolase activator NlpD</fullName>
    </submittedName>
</protein>
<dbReference type="GO" id="GO:0006508">
    <property type="term" value="P:proteolysis"/>
    <property type="evidence" value="ECO:0007669"/>
    <property type="project" value="UniProtKB-KW"/>
</dbReference>
<comment type="caution">
    <text evidence="10">The sequence shown here is derived from an EMBL/GenBank/DDBJ whole genome shotgun (WGS) entry which is preliminary data.</text>
</comment>
<evidence type="ECO:0000259" key="8">
    <source>
        <dbReference type="Pfam" id="PF01551"/>
    </source>
</evidence>
<dbReference type="InterPro" id="IPR011055">
    <property type="entry name" value="Dup_hybrid_motif"/>
</dbReference>
<dbReference type="SUPFAM" id="SSF51261">
    <property type="entry name" value="Duplicated hybrid motif"/>
    <property type="match status" value="1"/>
</dbReference>
<organism evidence="10 11">
    <name type="scientific">Brevundimonas basaltis</name>
    <dbReference type="NCBI Taxonomy" id="472166"/>
    <lineage>
        <taxon>Bacteria</taxon>
        <taxon>Pseudomonadati</taxon>
        <taxon>Pseudomonadota</taxon>
        <taxon>Alphaproteobacteria</taxon>
        <taxon>Caulobacterales</taxon>
        <taxon>Caulobacteraceae</taxon>
        <taxon>Brevundimonas</taxon>
    </lineage>
</organism>
<evidence type="ECO:0000256" key="3">
    <source>
        <dbReference type="ARBA" id="ARBA00022723"/>
    </source>
</evidence>
<evidence type="ECO:0000313" key="11">
    <source>
        <dbReference type="Proteomes" id="UP000566663"/>
    </source>
</evidence>
<keyword evidence="2" id="KW-0645">Protease</keyword>
<sequence>MTNQTTERKSLLGRWFPTRYVYLRDGDDIRAWALTPGRQALGAAAAIIIGGWCLVASGGFALDLIMQSQADRTVAQARAASERLNADLQARLDSAVVRMTATTGSLDEMARMVERRHAALTQVMGMFRGVDGAQAALTPAASLDPDEHSPVQRMVAVRMDQERLIDRAESVAQTRAERLRLAFRLAGLNPSAYAPSNGAGLGGPLVEARDPRALAAILDVDEPFAVRIRSAADNLSDMRRLADAAEGMPFHRPTDASTTSGYGVRFDPFNRRPALHQGQDFAAALNTPIRAPAPGIVSFVGLRSGYGKTVEIDHGRGFKTRFAHLNSMAVRPGQRVALGQRIGAMGTTGRSTGVHLHYEVWMNGRPQNPARFMRAGDQLVQQD</sequence>
<keyword evidence="6" id="KW-0482">Metalloprotease</keyword>
<evidence type="ECO:0000259" key="9">
    <source>
        <dbReference type="Pfam" id="PF19353"/>
    </source>
</evidence>
<evidence type="ECO:0000256" key="4">
    <source>
        <dbReference type="ARBA" id="ARBA00022801"/>
    </source>
</evidence>
<evidence type="ECO:0000256" key="7">
    <source>
        <dbReference type="SAM" id="Phobius"/>
    </source>
</evidence>
<keyword evidence="11" id="KW-1185">Reference proteome</keyword>
<name>A0A7W8MFE8_9CAUL</name>
<evidence type="ECO:0000256" key="2">
    <source>
        <dbReference type="ARBA" id="ARBA00022670"/>
    </source>
</evidence>
<dbReference type="InterPro" id="IPR016047">
    <property type="entry name" value="M23ase_b-sheet_dom"/>
</dbReference>
<dbReference type="Gene3D" id="2.70.70.10">
    <property type="entry name" value="Glucose Permease (Domain IIA)"/>
    <property type="match status" value="1"/>
</dbReference>
<dbReference type="CDD" id="cd12797">
    <property type="entry name" value="M23_peptidase"/>
    <property type="match status" value="1"/>
</dbReference>
<dbReference type="PANTHER" id="PTHR21666">
    <property type="entry name" value="PEPTIDASE-RELATED"/>
    <property type="match status" value="1"/>
</dbReference>
<keyword evidence="7" id="KW-0472">Membrane</keyword>
<dbReference type="GO" id="GO:0046872">
    <property type="term" value="F:metal ion binding"/>
    <property type="evidence" value="ECO:0007669"/>
    <property type="project" value="UniProtKB-KW"/>
</dbReference>
<comment type="cofactor">
    <cofactor evidence="1">
        <name>Zn(2+)</name>
        <dbReference type="ChEBI" id="CHEBI:29105"/>
    </cofactor>
</comment>
<evidence type="ECO:0000256" key="1">
    <source>
        <dbReference type="ARBA" id="ARBA00001947"/>
    </source>
</evidence>
<feature type="transmembrane region" description="Helical" evidence="7">
    <location>
        <begin position="40"/>
        <end position="62"/>
    </location>
</feature>
<keyword evidence="7" id="KW-1133">Transmembrane helix</keyword>
<dbReference type="AlphaFoldDB" id="A0A7W8MFE8"/>
<gene>
    <name evidence="10" type="ORF">HNQ67_000316</name>
</gene>
<dbReference type="Pfam" id="PF01551">
    <property type="entry name" value="Peptidase_M23"/>
    <property type="match status" value="1"/>
</dbReference>
<dbReference type="PANTHER" id="PTHR21666:SF288">
    <property type="entry name" value="CELL DIVISION PROTEIN YTFB"/>
    <property type="match status" value="1"/>
</dbReference>
<keyword evidence="4 10" id="KW-0378">Hydrolase</keyword>
<dbReference type="GO" id="GO:0004222">
    <property type="term" value="F:metalloendopeptidase activity"/>
    <property type="evidence" value="ECO:0007669"/>
    <property type="project" value="TreeGrafter"/>
</dbReference>
<evidence type="ECO:0000256" key="6">
    <source>
        <dbReference type="ARBA" id="ARBA00023049"/>
    </source>
</evidence>
<keyword evidence="3" id="KW-0479">Metal-binding</keyword>
<dbReference type="FunFam" id="2.70.70.10:FF:000006">
    <property type="entry name" value="M23 family peptidase"/>
    <property type="match status" value="1"/>
</dbReference>
<feature type="domain" description="M23ase beta-sheet core" evidence="8">
    <location>
        <begin position="275"/>
        <end position="369"/>
    </location>
</feature>
<evidence type="ECO:0000313" key="10">
    <source>
        <dbReference type="EMBL" id="MBB5290820.1"/>
    </source>
</evidence>